<evidence type="ECO:0000313" key="3">
    <source>
        <dbReference type="Proteomes" id="UP001161916"/>
    </source>
</evidence>
<protein>
    <submittedName>
        <fullName evidence="2">Fic family protein</fullName>
    </submittedName>
</protein>
<dbReference type="InterPro" id="IPR036597">
    <property type="entry name" value="Fido-like_dom_sf"/>
</dbReference>
<evidence type="ECO:0000259" key="1">
    <source>
        <dbReference type="PROSITE" id="PS51459"/>
    </source>
</evidence>
<evidence type="ECO:0000313" key="2">
    <source>
        <dbReference type="EMBL" id="MDH7890359.1"/>
    </source>
</evidence>
<feature type="domain" description="Fido" evidence="1">
    <location>
        <begin position="1"/>
        <end position="79"/>
    </location>
</feature>
<accession>A0AA43T4H2</accession>
<comment type="caution">
    <text evidence="2">The sequence shown here is derived from an EMBL/GenBank/DDBJ whole genome shotgun (WGS) entry which is preliminary data.</text>
</comment>
<dbReference type="Gene3D" id="1.10.3290.10">
    <property type="entry name" value="Fido-like domain"/>
    <property type="match status" value="1"/>
</dbReference>
<dbReference type="PROSITE" id="PS51459">
    <property type="entry name" value="FIDO"/>
    <property type="match status" value="1"/>
</dbReference>
<reference evidence="2" key="1">
    <citation type="submission" date="2022-09" db="EMBL/GenBank/DDBJ databases">
        <authorList>
            <person name="Orihara K."/>
        </authorList>
    </citation>
    <scope>NUCLEOTIDE SEQUENCE</scope>
    <source>
        <strain evidence="2">YIT 13062</strain>
    </source>
</reference>
<gene>
    <name evidence="2" type="ORF">OB951_07120</name>
</gene>
<dbReference type="SUPFAM" id="SSF140931">
    <property type="entry name" value="Fic-like"/>
    <property type="match status" value="1"/>
</dbReference>
<dbReference type="InterPro" id="IPR003812">
    <property type="entry name" value="Fido"/>
</dbReference>
<dbReference type="EMBL" id="JAOPMH010000007">
    <property type="protein sequence ID" value="MDH7890359.1"/>
    <property type="molecule type" value="Genomic_DNA"/>
</dbReference>
<dbReference type="AlphaFoldDB" id="A0AA43T4H2"/>
<organism evidence="2 3">
    <name type="scientific">Bifidobacterium catenulatum subsp. kashiwanohense</name>
    <dbReference type="NCBI Taxonomy" id="630129"/>
    <lineage>
        <taxon>Bacteria</taxon>
        <taxon>Bacillati</taxon>
        <taxon>Actinomycetota</taxon>
        <taxon>Actinomycetes</taxon>
        <taxon>Bifidobacteriales</taxon>
        <taxon>Bifidobacteriaceae</taxon>
        <taxon>Bifidobacterium</taxon>
    </lineage>
</organism>
<dbReference type="Proteomes" id="UP001161916">
    <property type="component" value="Unassembled WGS sequence"/>
</dbReference>
<reference evidence="2" key="2">
    <citation type="journal article" date="2023" name="Gut Microbes">
        <title>Characterization of Bifidobacterium kashiwanohense that utilizes both milk- and plant-derived oligosaccharides.</title>
        <authorList>
            <person name="Orihara K."/>
            <person name="Yahagi K."/>
            <person name="Saito Y."/>
            <person name="Watanabe Y."/>
            <person name="Sasai T."/>
            <person name="Hara T."/>
            <person name="Tsukuda N."/>
            <person name="Oki K."/>
            <person name="Fujimoto J."/>
            <person name="Matsuki T."/>
        </authorList>
    </citation>
    <scope>NUCLEOTIDE SEQUENCE</scope>
    <source>
        <strain evidence="2">YIT 13062</strain>
    </source>
</reference>
<sequence length="108" mass="12278">MKTGSPEDRALLVFCRITRGQWFNDGNKRTALMTANHALINAGIGVFSISPSLKREFTTRLLRYYESNDDVPFRSWLKDNAIGRLPGGITFAESRRLELKRNNTAMVD</sequence>
<name>A0AA43T4H2_9BIFI</name>
<dbReference type="RefSeq" id="WP_154303931.1">
    <property type="nucleotide sequence ID" value="NZ_CP026729.1"/>
</dbReference>
<proteinExistence type="predicted"/>